<sequence length="151" mass="16672">MKLVRRLFVLVALLTAGSLTAQGQELGVRFGNVTAGDFAVDAVFSSGQFSRIHADLSLSNDVLGIDALWDFLYKPFEAEGETFFWYVGAGPFLGIGDDFSLGAVGEIGIEYQFRDVPLVLGMDWRPGFRLIDETDFNVDGFGLNLRFVFSR</sequence>
<dbReference type="RefSeq" id="WP_189629531.1">
    <property type="nucleotide sequence ID" value="NZ_BNAG01000002.1"/>
</dbReference>
<proteinExistence type="predicted"/>
<dbReference type="Proteomes" id="UP000658258">
    <property type="component" value="Unassembled WGS sequence"/>
</dbReference>
<dbReference type="EMBL" id="BNAG01000002">
    <property type="protein sequence ID" value="GHE60451.1"/>
    <property type="molecule type" value="Genomic_DNA"/>
</dbReference>
<name>A0ABQ3I3U2_9BACT</name>
<feature type="chain" id="PRO_5047518383" description="Outer membrane insertion C-signal" evidence="1">
    <location>
        <begin position="22"/>
        <end position="151"/>
    </location>
</feature>
<keyword evidence="1" id="KW-0732">Signal</keyword>
<gene>
    <name evidence="2" type="ORF">GCM10011340_14110</name>
</gene>
<evidence type="ECO:0000256" key="1">
    <source>
        <dbReference type="SAM" id="SignalP"/>
    </source>
</evidence>
<evidence type="ECO:0000313" key="3">
    <source>
        <dbReference type="Proteomes" id="UP000658258"/>
    </source>
</evidence>
<organism evidence="2 3">
    <name type="scientific">Roseivirga thermotolerans</name>
    <dbReference type="NCBI Taxonomy" id="1758176"/>
    <lineage>
        <taxon>Bacteria</taxon>
        <taxon>Pseudomonadati</taxon>
        <taxon>Bacteroidota</taxon>
        <taxon>Cytophagia</taxon>
        <taxon>Cytophagales</taxon>
        <taxon>Roseivirgaceae</taxon>
        <taxon>Roseivirga</taxon>
    </lineage>
</organism>
<comment type="caution">
    <text evidence="2">The sequence shown here is derived from an EMBL/GenBank/DDBJ whole genome shotgun (WGS) entry which is preliminary data.</text>
</comment>
<keyword evidence="3" id="KW-1185">Reference proteome</keyword>
<reference evidence="3" key="1">
    <citation type="journal article" date="2019" name="Int. J. Syst. Evol. Microbiol.">
        <title>The Global Catalogue of Microorganisms (GCM) 10K type strain sequencing project: providing services to taxonomists for standard genome sequencing and annotation.</title>
        <authorList>
            <consortium name="The Broad Institute Genomics Platform"/>
            <consortium name="The Broad Institute Genome Sequencing Center for Infectious Disease"/>
            <person name="Wu L."/>
            <person name="Ma J."/>
        </authorList>
    </citation>
    <scope>NUCLEOTIDE SEQUENCE [LARGE SCALE GENOMIC DNA]</scope>
    <source>
        <strain evidence="3">CGMCC 1.15111</strain>
    </source>
</reference>
<protein>
    <recommendedName>
        <fullName evidence="4">Outer membrane insertion C-signal</fullName>
    </recommendedName>
</protein>
<accession>A0ABQ3I3U2</accession>
<evidence type="ECO:0000313" key="2">
    <source>
        <dbReference type="EMBL" id="GHE60451.1"/>
    </source>
</evidence>
<feature type="signal peptide" evidence="1">
    <location>
        <begin position="1"/>
        <end position="21"/>
    </location>
</feature>
<evidence type="ECO:0008006" key="4">
    <source>
        <dbReference type="Google" id="ProtNLM"/>
    </source>
</evidence>